<dbReference type="SUPFAM" id="SSF46689">
    <property type="entry name" value="Homeodomain-like"/>
    <property type="match status" value="1"/>
</dbReference>
<dbReference type="Gene3D" id="1.10.357.10">
    <property type="entry name" value="Tetracycline Repressor, domain 2"/>
    <property type="match status" value="1"/>
</dbReference>
<dbReference type="Proteomes" id="UP001428817">
    <property type="component" value="Unassembled WGS sequence"/>
</dbReference>
<dbReference type="InterPro" id="IPR050109">
    <property type="entry name" value="HTH-type_TetR-like_transc_reg"/>
</dbReference>
<evidence type="ECO:0000313" key="6">
    <source>
        <dbReference type="EMBL" id="GAA5169393.1"/>
    </source>
</evidence>
<dbReference type="Pfam" id="PF00440">
    <property type="entry name" value="TetR_N"/>
    <property type="match status" value="1"/>
</dbReference>
<keyword evidence="2 4" id="KW-0238">DNA-binding</keyword>
<dbReference type="InterPro" id="IPR001647">
    <property type="entry name" value="HTH_TetR"/>
</dbReference>
<dbReference type="EMBL" id="BAABJP010000043">
    <property type="protein sequence ID" value="GAA5169393.1"/>
    <property type="molecule type" value="Genomic_DNA"/>
</dbReference>
<evidence type="ECO:0000256" key="3">
    <source>
        <dbReference type="ARBA" id="ARBA00023163"/>
    </source>
</evidence>
<accession>A0ABP9QY56</accession>
<evidence type="ECO:0000256" key="4">
    <source>
        <dbReference type="PROSITE-ProRule" id="PRU00335"/>
    </source>
</evidence>
<dbReference type="InterPro" id="IPR009057">
    <property type="entry name" value="Homeodomain-like_sf"/>
</dbReference>
<dbReference type="PANTHER" id="PTHR30055:SF234">
    <property type="entry name" value="HTH-TYPE TRANSCRIPTIONAL REGULATOR BETI"/>
    <property type="match status" value="1"/>
</dbReference>
<dbReference type="PRINTS" id="PR00455">
    <property type="entry name" value="HTHTETR"/>
</dbReference>
<keyword evidence="7" id="KW-1185">Reference proteome</keyword>
<comment type="caution">
    <text evidence="6">The sequence shown here is derived from an EMBL/GenBank/DDBJ whole genome shotgun (WGS) entry which is preliminary data.</text>
</comment>
<evidence type="ECO:0000259" key="5">
    <source>
        <dbReference type="PROSITE" id="PS50977"/>
    </source>
</evidence>
<proteinExistence type="predicted"/>
<evidence type="ECO:0000313" key="7">
    <source>
        <dbReference type="Proteomes" id="UP001428817"/>
    </source>
</evidence>
<feature type="DNA-binding region" description="H-T-H motif" evidence="4">
    <location>
        <begin position="34"/>
        <end position="53"/>
    </location>
</feature>
<feature type="domain" description="HTH tetR-type" evidence="5">
    <location>
        <begin position="11"/>
        <end position="71"/>
    </location>
</feature>
<dbReference type="PANTHER" id="PTHR30055">
    <property type="entry name" value="HTH-TYPE TRANSCRIPTIONAL REGULATOR RUTR"/>
    <property type="match status" value="1"/>
</dbReference>
<organism evidence="6 7">
    <name type="scientific">Pseudonocardia eucalypti</name>
    <dbReference type="NCBI Taxonomy" id="648755"/>
    <lineage>
        <taxon>Bacteria</taxon>
        <taxon>Bacillati</taxon>
        <taxon>Actinomycetota</taxon>
        <taxon>Actinomycetes</taxon>
        <taxon>Pseudonocardiales</taxon>
        <taxon>Pseudonocardiaceae</taxon>
        <taxon>Pseudonocardia</taxon>
    </lineage>
</organism>
<dbReference type="PROSITE" id="PS50977">
    <property type="entry name" value="HTH_TETR_2"/>
    <property type="match status" value="1"/>
</dbReference>
<sequence>MATMTRREQRDRTRRLLLETTVECLIEHGYAGTTTQRIQQRAGVSRGALLHHFRSKGDLLAAAIGHIAEVQLGQIRATAPDTRSERVAAVRAAMSGPFFQAGLELWLAARTDPELRAALLPSQREIGRAVRDVLAPDFPTRTELESLLMVLRGLALTSILRDDPALADAILAPHLHPHPPPPP</sequence>
<reference evidence="7" key="1">
    <citation type="journal article" date="2019" name="Int. J. Syst. Evol. Microbiol.">
        <title>The Global Catalogue of Microorganisms (GCM) 10K type strain sequencing project: providing services to taxonomists for standard genome sequencing and annotation.</title>
        <authorList>
            <consortium name="The Broad Institute Genomics Platform"/>
            <consortium name="The Broad Institute Genome Sequencing Center for Infectious Disease"/>
            <person name="Wu L."/>
            <person name="Ma J."/>
        </authorList>
    </citation>
    <scope>NUCLEOTIDE SEQUENCE [LARGE SCALE GENOMIC DNA]</scope>
    <source>
        <strain evidence="7">JCM 18303</strain>
    </source>
</reference>
<evidence type="ECO:0000256" key="1">
    <source>
        <dbReference type="ARBA" id="ARBA00023015"/>
    </source>
</evidence>
<evidence type="ECO:0000256" key="2">
    <source>
        <dbReference type="ARBA" id="ARBA00023125"/>
    </source>
</evidence>
<keyword evidence="3" id="KW-0804">Transcription</keyword>
<keyword evidence="1" id="KW-0805">Transcription regulation</keyword>
<gene>
    <name evidence="6" type="ORF">GCM10023321_64960</name>
</gene>
<protein>
    <submittedName>
        <fullName evidence="6">TetR/AcrR family transcriptional regulator</fullName>
    </submittedName>
</protein>
<name>A0ABP9QY56_9PSEU</name>